<dbReference type="OrthoDB" id="9821405at2"/>
<evidence type="ECO:0000256" key="1">
    <source>
        <dbReference type="SAM" id="MobiDB-lite"/>
    </source>
</evidence>
<gene>
    <name evidence="3" type="ORF">Pla144_22880</name>
</gene>
<proteinExistence type="predicted"/>
<dbReference type="RefSeq" id="WP_146450708.1">
    <property type="nucleotide sequence ID" value="NZ_SJPS01000003.1"/>
</dbReference>
<dbReference type="AlphaFoldDB" id="A0A5C6CV25"/>
<evidence type="ECO:0000313" key="4">
    <source>
        <dbReference type="Proteomes" id="UP000318437"/>
    </source>
</evidence>
<reference evidence="3 4" key="1">
    <citation type="submission" date="2019-02" db="EMBL/GenBank/DDBJ databases">
        <title>Deep-cultivation of Planctomycetes and their phenomic and genomic characterization uncovers novel biology.</title>
        <authorList>
            <person name="Wiegand S."/>
            <person name="Jogler M."/>
            <person name="Boedeker C."/>
            <person name="Pinto D."/>
            <person name="Vollmers J."/>
            <person name="Rivas-Marin E."/>
            <person name="Kohn T."/>
            <person name="Peeters S.H."/>
            <person name="Heuer A."/>
            <person name="Rast P."/>
            <person name="Oberbeckmann S."/>
            <person name="Bunk B."/>
            <person name="Jeske O."/>
            <person name="Meyerdierks A."/>
            <person name="Storesund J.E."/>
            <person name="Kallscheuer N."/>
            <person name="Luecker S."/>
            <person name="Lage O.M."/>
            <person name="Pohl T."/>
            <person name="Merkel B.J."/>
            <person name="Hornburger P."/>
            <person name="Mueller R.-W."/>
            <person name="Bruemmer F."/>
            <person name="Labrenz M."/>
            <person name="Spormann A.M."/>
            <person name="Op Den Camp H."/>
            <person name="Overmann J."/>
            <person name="Amann R."/>
            <person name="Jetten M.S.M."/>
            <person name="Mascher T."/>
            <person name="Medema M.H."/>
            <person name="Devos D.P."/>
            <person name="Kaster A.-K."/>
            <person name="Ovreas L."/>
            <person name="Rohde M."/>
            <person name="Galperin M.Y."/>
            <person name="Jogler C."/>
        </authorList>
    </citation>
    <scope>NUCLEOTIDE SEQUENCE [LARGE SCALE GENOMIC DNA]</scope>
    <source>
        <strain evidence="3 4">Pla144</strain>
    </source>
</reference>
<dbReference type="EMBL" id="SJPS01000003">
    <property type="protein sequence ID" value="TWU27514.1"/>
    <property type="molecule type" value="Genomic_DNA"/>
</dbReference>
<accession>A0A5C6CV25</accession>
<protein>
    <submittedName>
        <fullName evidence="3">Uncharacterized protein</fullName>
    </submittedName>
</protein>
<keyword evidence="4" id="KW-1185">Reference proteome</keyword>
<feature type="chain" id="PRO_5022752574" evidence="2">
    <location>
        <begin position="22"/>
        <end position="254"/>
    </location>
</feature>
<sequence precursor="true">MTRRVGQLLAATLFFGPPVSAAWADESITYVGVIRDQTDFEKLGIGKAGYWFPQFSAEEPVAGRPTGENARDALPTWAGPLNHATKIWDLAFWTRTFSQDGPGRSKGGQEKWNKFILPGGEAGSSGAIVDPFAFKNTNNSVNRIQLGESTPSLFFLHIVTDNTNKEHNPTNRLRARGNTNGVDLEPSSAPAKEELKFNGVADIYTFRYEGFDSGDFIKIQLNGDSKQGPSIGGMMFDTEFEPQSSSPLKSKYDP</sequence>
<keyword evidence="2" id="KW-0732">Signal</keyword>
<name>A0A5C6CV25_9BACT</name>
<organism evidence="3 4">
    <name type="scientific">Bythopirellula polymerisocia</name>
    <dbReference type="NCBI Taxonomy" id="2528003"/>
    <lineage>
        <taxon>Bacteria</taxon>
        <taxon>Pseudomonadati</taxon>
        <taxon>Planctomycetota</taxon>
        <taxon>Planctomycetia</taxon>
        <taxon>Pirellulales</taxon>
        <taxon>Lacipirellulaceae</taxon>
        <taxon>Bythopirellula</taxon>
    </lineage>
</organism>
<comment type="caution">
    <text evidence="3">The sequence shown here is derived from an EMBL/GenBank/DDBJ whole genome shotgun (WGS) entry which is preliminary data.</text>
</comment>
<evidence type="ECO:0000313" key="3">
    <source>
        <dbReference type="EMBL" id="TWU27514.1"/>
    </source>
</evidence>
<evidence type="ECO:0000256" key="2">
    <source>
        <dbReference type="SAM" id="SignalP"/>
    </source>
</evidence>
<feature type="region of interest" description="Disordered" evidence="1">
    <location>
        <begin position="228"/>
        <end position="254"/>
    </location>
</feature>
<feature type="signal peptide" evidence="2">
    <location>
        <begin position="1"/>
        <end position="21"/>
    </location>
</feature>
<dbReference type="Proteomes" id="UP000318437">
    <property type="component" value="Unassembled WGS sequence"/>
</dbReference>